<name>A0A4Z2DDX2_SCHJA</name>
<dbReference type="OrthoDB" id="2020015at2759"/>
<dbReference type="EMBL" id="SKCS01000166">
    <property type="protein sequence ID" value="TNN14665.1"/>
    <property type="molecule type" value="Genomic_DNA"/>
</dbReference>
<dbReference type="AlphaFoldDB" id="A0A4Z2DDX2"/>
<gene>
    <name evidence="3" type="ORF">EWB00_001852</name>
</gene>
<feature type="transmembrane region" description="Helical" evidence="2">
    <location>
        <begin position="373"/>
        <end position="394"/>
    </location>
</feature>
<protein>
    <submittedName>
        <fullName evidence="3">Transmembrane-lke protein isoform 2</fullName>
    </submittedName>
</protein>
<comment type="caution">
    <text evidence="3">The sequence shown here is derived from an EMBL/GenBank/DDBJ whole genome shotgun (WGS) entry which is preliminary data.</text>
</comment>
<evidence type="ECO:0000313" key="3">
    <source>
        <dbReference type="EMBL" id="TNN14665.1"/>
    </source>
</evidence>
<organism evidence="3 4">
    <name type="scientific">Schistosoma japonicum</name>
    <name type="common">Blood fluke</name>
    <dbReference type="NCBI Taxonomy" id="6182"/>
    <lineage>
        <taxon>Eukaryota</taxon>
        <taxon>Metazoa</taxon>
        <taxon>Spiralia</taxon>
        <taxon>Lophotrochozoa</taxon>
        <taxon>Platyhelminthes</taxon>
        <taxon>Trematoda</taxon>
        <taxon>Digenea</taxon>
        <taxon>Strigeidida</taxon>
        <taxon>Schistosomatoidea</taxon>
        <taxon>Schistosomatidae</taxon>
        <taxon>Schistosoma</taxon>
    </lineage>
</organism>
<dbReference type="PANTHER" id="PTHR16095:SF11">
    <property type="entry name" value="TRANSMEMBRANE PROTEIN 143"/>
    <property type="match status" value="1"/>
</dbReference>
<evidence type="ECO:0000256" key="1">
    <source>
        <dbReference type="ARBA" id="ARBA00022553"/>
    </source>
</evidence>
<feature type="transmembrane region" description="Helical" evidence="2">
    <location>
        <begin position="344"/>
        <end position="367"/>
    </location>
</feature>
<dbReference type="Proteomes" id="UP000311919">
    <property type="component" value="Unassembled WGS sequence"/>
</dbReference>
<sequence length="572" mass="64002">MNNILGIPYSYLKGKLASYSAQFASKYKILKVFQKSKVVDSLDSIRNPPVCGRFELKYLTFQIEKLLFRNAYIPLTRRTLVRELLQDGSTVLPVERKNFEKVAVFLDRKLESQFQILQNEFSILSHPLDVLDHSEGISSPSLDTIASNSNGLDREFWFLRRLADIAPVAGFIEVPQKELQNACNSVKSKYHGLIAYVDPNDYDILRFWIRGFHPHFNANSACSAIFKLNDNSTTKYSGTKLSTIRKFSIRISEFVNTLTGTIRRSYYPNIHGYESLDSFATESDGFYFGRVLMCVRRKSSNSLDLKLFQNVPVTGVVHNSSFADNLLYLLPNLHTIPLSKGSRLVVLMSTITAASCIGVICPIAWIFNANYDLVFAWSMAVTTSAAATLSIIWARYWRAQTNLANNLKYMQYLCCQSSGLQSINILLKLAHEQEFKAALLTYALLLRPTESNTSLSPMQLGFRAESWIAKRLQPQSHISLPSSIGAPIANNTSNSQFSGGSGPLFDLSFDADRSLQILRRLDLVRGPISSPNAVDPATASIDIPNDLSKSIGLDPLWVVDPLGKESNSRLSK</sequence>
<keyword evidence="2" id="KW-0472">Membrane</keyword>
<evidence type="ECO:0000256" key="2">
    <source>
        <dbReference type="SAM" id="Phobius"/>
    </source>
</evidence>
<reference evidence="3 4" key="1">
    <citation type="submission" date="2019-03" db="EMBL/GenBank/DDBJ databases">
        <title>An improved genome assembly of the fluke Schistosoma japonicum.</title>
        <authorList>
            <person name="Hu W."/>
            <person name="Luo F."/>
            <person name="Yin M."/>
            <person name="Mo X."/>
            <person name="Sun C."/>
            <person name="Wu Q."/>
            <person name="Zhu B."/>
            <person name="Xiang M."/>
            <person name="Wang J."/>
            <person name="Wang Y."/>
            <person name="Zhang T."/>
            <person name="Xu B."/>
            <person name="Zheng H."/>
            <person name="Feng Z."/>
        </authorList>
    </citation>
    <scope>NUCLEOTIDE SEQUENCE [LARGE SCALE GENOMIC DNA]</scope>
    <source>
        <strain evidence="3">HuSjv2</strain>
        <tissue evidence="3">Worms</tissue>
    </source>
</reference>
<evidence type="ECO:0000313" key="4">
    <source>
        <dbReference type="Proteomes" id="UP000311919"/>
    </source>
</evidence>
<keyword evidence="4" id="KW-1185">Reference proteome</keyword>
<keyword evidence="1" id="KW-0597">Phosphoprotein</keyword>
<keyword evidence="2 3" id="KW-0812">Transmembrane</keyword>
<keyword evidence="2" id="KW-1133">Transmembrane helix</keyword>
<proteinExistence type="predicted"/>
<accession>A0A4Z2DDX2</accession>
<dbReference type="PANTHER" id="PTHR16095">
    <property type="entry name" value="TRANSMEMBRANE PROTEIN 143 FAMILY MEMBER"/>
    <property type="match status" value="1"/>
</dbReference>